<feature type="transmembrane region" description="Helical" evidence="12">
    <location>
        <begin position="168"/>
        <end position="193"/>
    </location>
</feature>
<protein>
    <recommendedName>
        <fullName evidence="13">Cytochrome b561 bacterial/Ni-hydrogenase domain-containing protein</fullName>
    </recommendedName>
</protein>
<evidence type="ECO:0000256" key="10">
    <source>
        <dbReference type="ARBA" id="ARBA00023004"/>
    </source>
</evidence>
<dbReference type="GO" id="GO:0020037">
    <property type="term" value="F:heme binding"/>
    <property type="evidence" value="ECO:0007669"/>
    <property type="project" value="TreeGrafter"/>
</dbReference>
<evidence type="ECO:0000256" key="3">
    <source>
        <dbReference type="ARBA" id="ARBA00022448"/>
    </source>
</evidence>
<feature type="domain" description="Cytochrome b561 bacterial/Ni-hydrogenase" evidence="13">
    <location>
        <begin position="19"/>
        <end position="210"/>
    </location>
</feature>
<keyword evidence="9 12" id="KW-1133">Transmembrane helix</keyword>
<feature type="transmembrane region" description="Helical" evidence="12">
    <location>
        <begin position="132"/>
        <end position="156"/>
    </location>
</feature>
<dbReference type="GO" id="GO:0009055">
    <property type="term" value="F:electron transfer activity"/>
    <property type="evidence" value="ECO:0007669"/>
    <property type="project" value="InterPro"/>
</dbReference>
<dbReference type="AlphaFoldDB" id="A0A327L9D9"/>
<dbReference type="Proteomes" id="UP000249130">
    <property type="component" value="Unassembled WGS sequence"/>
</dbReference>
<evidence type="ECO:0000256" key="8">
    <source>
        <dbReference type="ARBA" id="ARBA00022982"/>
    </source>
</evidence>
<dbReference type="PANTHER" id="PTHR30485:SF1">
    <property type="entry name" value="CYTOCHROME YDHU-RELATED"/>
    <property type="match status" value="1"/>
</dbReference>
<proteinExistence type="inferred from homology"/>
<evidence type="ECO:0000256" key="9">
    <source>
        <dbReference type="ARBA" id="ARBA00022989"/>
    </source>
</evidence>
<feature type="transmembrane region" description="Helical" evidence="12">
    <location>
        <begin position="24"/>
        <end position="43"/>
    </location>
</feature>
<dbReference type="SUPFAM" id="SSF81342">
    <property type="entry name" value="Transmembrane di-heme cytochromes"/>
    <property type="match status" value="1"/>
</dbReference>
<dbReference type="GO" id="GO:0022904">
    <property type="term" value="P:respiratory electron transport chain"/>
    <property type="evidence" value="ECO:0007669"/>
    <property type="project" value="InterPro"/>
</dbReference>
<keyword evidence="11 12" id="KW-0472">Membrane</keyword>
<feature type="transmembrane region" description="Helical" evidence="12">
    <location>
        <begin position="64"/>
        <end position="87"/>
    </location>
</feature>
<keyword evidence="10" id="KW-0408">Iron</keyword>
<dbReference type="InterPro" id="IPR016174">
    <property type="entry name" value="Di-haem_cyt_TM"/>
</dbReference>
<keyword evidence="8" id="KW-0249">Electron transport</keyword>
<sequence>MVEAARETADMKTRIYLLPLWLRLWHWANAALIIVLATTGASLHFSDSAFAVVPFARAARLHDIAGVAMVVLYIAFVIANAVTGNWWQYVPKPPGIMERSLRVMRYYAFGIMRGERDPHEPTPDTNFNDMQASAYLVVMYVAMPIVVITGLIFMFPQTAPDRLFGFDGLFPVAVLHYVTGAAVVLFAILHVYLGTLGHTATSQYKTMITGWHEGDLPSGRTSSRRVR</sequence>
<keyword evidence="3" id="KW-0813">Transport</keyword>
<name>A0A327L9D9_9BRAD</name>
<organism evidence="14 15">
    <name type="scientific">Rhodoplanes roseus</name>
    <dbReference type="NCBI Taxonomy" id="29409"/>
    <lineage>
        <taxon>Bacteria</taxon>
        <taxon>Pseudomonadati</taxon>
        <taxon>Pseudomonadota</taxon>
        <taxon>Alphaproteobacteria</taxon>
        <taxon>Hyphomicrobiales</taxon>
        <taxon>Nitrobacteraceae</taxon>
        <taxon>Rhodoplanes</taxon>
    </lineage>
</organism>
<keyword evidence="7" id="KW-0479">Metal-binding</keyword>
<evidence type="ECO:0000313" key="15">
    <source>
        <dbReference type="Proteomes" id="UP000249130"/>
    </source>
</evidence>
<dbReference type="InterPro" id="IPR000516">
    <property type="entry name" value="Ni-dep_Hydgase_cyt-B"/>
</dbReference>
<dbReference type="GO" id="GO:0005506">
    <property type="term" value="F:iron ion binding"/>
    <property type="evidence" value="ECO:0007669"/>
    <property type="project" value="InterPro"/>
</dbReference>
<evidence type="ECO:0000256" key="11">
    <source>
        <dbReference type="ARBA" id="ARBA00023136"/>
    </source>
</evidence>
<keyword evidence="5" id="KW-0349">Heme</keyword>
<dbReference type="EMBL" id="NPEX01000049">
    <property type="protein sequence ID" value="RAI44328.1"/>
    <property type="molecule type" value="Genomic_DNA"/>
</dbReference>
<comment type="subcellular location">
    <subcellularLocation>
        <location evidence="1">Cell membrane</location>
        <topology evidence="1">Multi-pass membrane protein</topology>
    </subcellularLocation>
</comment>
<evidence type="ECO:0000256" key="12">
    <source>
        <dbReference type="SAM" id="Phobius"/>
    </source>
</evidence>
<comment type="similarity">
    <text evidence="2">Belongs to the HupC/HyaC/HydC family.</text>
</comment>
<gene>
    <name evidence="14" type="ORF">CH341_09695</name>
</gene>
<evidence type="ECO:0000256" key="5">
    <source>
        <dbReference type="ARBA" id="ARBA00022617"/>
    </source>
</evidence>
<comment type="caution">
    <text evidence="14">The sequence shown here is derived from an EMBL/GenBank/DDBJ whole genome shotgun (WGS) entry which is preliminary data.</text>
</comment>
<evidence type="ECO:0000259" key="13">
    <source>
        <dbReference type="Pfam" id="PF01292"/>
    </source>
</evidence>
<dbReference type="InterPro" id="IPR051542">
    <property type="entry name" value="Hydrogenase_cytochrome"/>
</dbReference>
<dbReference type="PRINTS" id="PR00161">
    <property type="entry name" value="NIHGNASECYTB"/>
</dbReference>
<evidence type="ECO:0000256" key="4">
    <source>
        <dbReference type="ARBA" id="ARBA00022475"/>
    </source>
</evidence>
<dbReference type="GO" id="GO:0005886">
    <property type="term" value="C:plasma membrane"/>
    <property type="evidence" value="ECO:0007669"/>
    <property type="project" value="UniProtKB-SubCell"/>
</dbReference>
<dbReference type="InterPro" id="IPR011577">
    <property type="entry name" value="Cyt_b561_bac/Ni-Hgenase"/>
</dbReference>
<keyword evidence="6 12" id="KW-0812">Transmembrane</keyword>
<dbReference type="Gene3D" id="1.20.950.20">
    <property type="entry name" value="Transmembrane di-heme cytochromes, Chain C"/>
    <property type="match status" value="1"/>
</dbReference>
<evidence type="ECO:0000256" key="1">
    <source>
        <dbReference type="ARBA" id="ARBA00004651"/>
    </source>
</evidence>
<evidence type="ECO:0000256" key="2">
    <source>
        <dbReference type="ARBA" id="ARBA00008622"/>
    </source>
</evidence>
<accession>A0A327L9D9</accession>
<keyword evidence="4" id="KW-1003">Cell membrane</keyword>
<dbReference type="PANTHER" id="PTHR30485">
    <property type="entry name" value="NI/FE-HYDROGENASE 1 B-TYPE CYTOCHROME SUBUNIT"/>
    <property type="match status" value="1"/>
</dbReference>
<reference evidence="14 15" key="1">
    <citation type="submission" date="2017-07" db="EMBL/GenBank/DDBJ databases">
        <title>Draft Genome Sequences of Select Purple Nonsulfur Bacteria.</title>
        <authorList>
            <person name="Lasarre B."/>
            <person name="Mckinlay J.B."/>
        </authorList>
    </citation>
    <scope>NUCLEOTIDE SEQUENCE [LARGE SCALE GENOMIC DNA]</scope>
    <source>
        <strain evidence="14 15">DSM 5909</strain>
    </source>
</reference>
<evidence type="ECO:0000256" key="6">
    <source>
        <dbReference type="ARBA" id="ARBA00022692"/>
    </source>
</evidence>
<keyword evidence="15" id="KW-1185">Reference proteome</keyword>
<dbReference type="Pfam" id="PF01292">
    <property type="entry name" value="Ni_hydr_CYTB"/>
    <property type="match status" value="1"/>
</dbReference>
<evidence type="ECO:0000313" key="14">
    <source>
        <dbReference type="EMBL" id="RAI44328.1"/>
    </source>
</evidence>
<evidence type="ECO:0000256" key="7">
    <source>
        <dbReference type="ARBA" id="ARBA00022723"/>
    </source>
</evidence>